<evidence type="ECO:0000256" key="2">
    <source>
        <dbReference type="ARBA" id="ARBA00022801"/>
    </source>
</evidence>
<protein>
    <submittedName>
        <fullName evidence="4">Muramidase</fullName>
    </submittedName>
</protein>
<dbReference type="GO" id="GO:0016052">
    <property type="term" value="P:carbohydrate catabolic process"/>
    <property type="evidence" value="ECO:0007669"/>
    <property type="project" value="TreeGrafter"/>
</dbReference>
<dbReference type="InterPro" id="IPR018077">
    <property type="entry name" value="Glyco_hydro_fam25_subgr"/>
</dbReference>
<evidence type="ECO:0000313" key="5">
    <source>
        <dbReference type="Proteomes" id="UP000484381"/>
    </source>
</evidence>
<dbReference type="AlphaFoldDB" id="A0A7X1TL04"/>
<dbReference type="InterPro" id="IPR002053">
    <property type="entry name" value="Glyco_hydro_25"/>
</dbReference>
<reference evidence="4 5" key="1">
    <citation type="submission" date="2019-10" db="EMBL/GenBank/DDBJ databases">
        <title>Paraburkholderia sp. isolated from nodules of Mimosa pudica from Brazilian Atlantic Forest soils.</title>
        <authorList>
            <person name="Paulitsch F."/>
            <person name="Hungria M."/>
            <person name="Dall'Agnol R."/>
        </authorList>
    </citation>
    <scope>NUCLEOTIDE SEQUENCE [LARGE SCALE GENOMIC DNA]</scope>
    <source>
        <strain evidence="4 5">CNPSo 3157</strain>
    </source>
</reference>
<dbReference type="EMBL" id="WHNP01000091">
    <property type="protein sequence ID" value="MPW23115.1"/>
    <property type="molecule type" value="Genomic_DNA"/>
</dbReference>
<keyword evidence="3" id="KW-0326">Glycosidase</keyword>
<dbReference type="GO" id="GO:0003796">
    <property type="term" value="F:lysozyme activity"/>
    <property type="evidence" value="ECO:0007669"/>
    <property type="project" value="InterPro"/>
</dbReference>
<dbReference type="SUPFAM" id="SSF51445">
    <property type="entry name" value="(Trans)glycosidases"/>
    <property type="match status" value="1"/>
</dbReference>
<dbReference type="Gene3D" id="3.20.20.80">
    <property type="entry name" value="Glycosidases"/>
    <property type="match status" value="1"/>
</dbReference>
<evidence type="ECO:0000313" key="4">
    <source>
        <dbReference type="EMBL" id="MPW23115.1"/>
    </source>
</evidence>
<dbReference type="InterPro" id="IPR017853">
    <property type="entry name" value="GH"/>
</dbReference>
<dbReference type="GO" id="GO:0009253">
    <property type="term" value="P:peptidoglycan catabolic process"/>
    <property type="evidence" value="ECO:0007669"/>
    <property type="project" value="InterPro"/>
</dbReference>
<dbReference type="PANTHER" id="PTHR34135">
    <property type="entry name" value="LYSOZYME"/>
    <property type="match status" value="1"/>
</dbReference>
<dbReference type="SMART" id="SM00641">
    <property type="entry name" value="Glyco_25"/>
    <property type="match status" value="1"/>
</dbReference>
<comment type="caution">
    <text evidence="4">The sequence shown here is derived from an EMBL/GenBank/DDBJ whole genome shotgun (WGS) entry which is preliminary data.</text>
</comment>
<evidence type="ECO:0000256" key="3">
    <source>
        <dbReference type="ARBA" id="ARBA00023295"/>
    </source>
</evidence>
<dbReference type="CDD" id="cd00599">
    <property type="entry name" value="GH25_muramidase"/>
    <property type="match status" value="1"/>
</dbReference>
<accession>A0A7X1TL04</accession>
<dbReference type="PROSITE" id="PS51904">
    <property type="entry name" value="GLYCOSYL_HYDROL_F25_2"/>
    <property type="match status" value="1"/>
</dbReference>
<organism evidence="4 5">
    <name type="scientific">Paraburkholderia franconis</name>
    <dbReference type="NCBI Taxonomy" id="2654983"/>
    <lineage>
        <taxon>Bacteria</taxon>
        <taxon>Pseudomonadati</taxon>
        <taxon>Pseudomonadota</taxon>
        <taxon>Betaproteobacteria</taxon>
        <taxon>Burkholderiales</taxon>
        <taxon>Burkholderiaceae</taxon>
        <taxon>Paraburkholderia</taxon>
    </lineage>
</organism>
<dbReference type="GO" id="GO:0016998">
    <property type="term" value="P:cell wall macromolecule catabolic process"/>
    <property type="evidence" value="ECO:0007669"/>
    <property type="project" value="InterPro"/>
</dbReference>
<dbReference type="Proteomes" id="UP000484381">
    <property type="component" value="Unassembled WGS sequence"/>
</dbReference>
<gene>
    <name evidence="4" type="ORF">GCT13_41690</name>
</gene>
<sequence length="207" mass="22867">MLNGLNAVVDISHHNDPVDFKGLKAAGIVGVIHKATQGLNLPDQTYEKHHDAAMQAGLLWGAYHFGTDCDGVQQAVHFIETVGDTKNTVLALDFESNPTGPSMSLEEARAFVTHVFLVTGRYPGFYSGHDIKEQLGTRSDPVLANCWFWLAQYGPTAVVPPNWSKWTLWQYTDGSLGPDPTEIPNIGRFDRDLFNGSEAELRAFWGH</sequence>
<name>A0A7X1TL04_9BURK</name>
<evidence type="ECO:0000256" key="1">
    <source>
        <dbReference type="ARBA" id="ARBA00010646"/>
    </source>
</evidence>
<dbReference type="Pfam" id="PF01183">
    <property type="entry name" value="Glyco_hydro_25"/>
    <property type="match status" value="1"/>
</dbReference>
<dbReference type="PANTHER" id="PTHR34135:SF2">
    <property type="entry name" value="LYSOZYME"/>
    <property type="match status" value="1"/>
</dbReference>
<proteinExistence type="inferred from homology"/>
<keyword evidence="2" id="KW-0378">Hydrolase</keyword>
<dbReference type="RefSeq" id="WP_152767658.1">
    <property type="nucleotide sequence ID" value="NZ_WHNP01000091.1"/>
</dbReference>
<comment type="similarity">
    <text evidence="1">Belongs to the glycosyl hydrolase 25 family.</text>
</comment>
<keyword evidence="5" id="KW-1185">Reference proteome</keyword>